<feature type="signal peptide" evidence="2">
    <location>
        <begin position="1"/>
        <end position="23"/>
    </location>
</feature>
<reference evidence="3 4" key="1">
    <citation type="submission" date="2021-03" db="EMBL/GenBank/DDBJ databases">
        <title>Antimicrobial resistance genes in bacteria isolated from Japanese honey, and their potential for conferring macrolide and lincosamide resistance in the American foulbrood pathogen Paenibacillus larvae.</title>
        <authorList>
            <person name="Okamoto M."/>
            <person name="Kumagai M."/>
            <person name="Kanamori H."/>
            <person name="Takamatsu D."/>
        </authorList>
    </citation>
    <scope>NUCLEOTIDE SEQUENCE [LARGE SCALE GENOMIC DNA]</scope>
    <source>
        <strain evidence="3 4">J21TS7</strain>
    </source>
</reference>
<accession>A0ABQ4LIN5</accession>
<dbReference type="RefSeq" id="WP_212985043.1">
    <property type="nucleotide sequence ID" value="NZ_BORU01000002.1"/>
</dbReference>
<evidence type="ECO:0000256" key="2">
    <source>
        <dbReference type="SAM" id="SignalP"/>
    </source>
</evidence>
<dbReference type="SUPFAM" id="SSF50939">
    <property type="entry name" value="Sialidases"/>
    <property type="match status" value="1"/>
</dbReference>
<protein>
    <submittedName>
        <fullName evidence="3">Uncharacterized protein</fullName>
    </submittedName>
</protein>
<evidence type="ECO:0000256" key="1">
    <source>
        <dbReference type="SAM" id="MobiDB-lite"/>
    </source>
</evidence>
<comment type="caution">
    <text evidence="3">The sequence shown here is derived from an EMBL/GenBank/DDBJ whole genome shotgun (WGS) entry which is preliminary data.</text>
</comment>
<feature type="region of interest" description="Disordered" evidence="1">
    <location>
        <begin position="22"/>
        <end position="95"/>
    </location>
</feature>
<proteinExistence type="predicted"/>
<name>A0ABQ4LIN5_9BACL</name>
<sequence length="307" mass="33394">MLRLSILALTMTLLSGMVGCSQGADDPGSHPQEAAAHETEGKLSEQGPPDSNALENANSGTLDDLTTETSTTKDNRSSEPTARATEDFPEPAQVPENAERIYGHATGSEGWFIYSALQGGQASLLTFYSPDRGANWKSSAWKLDPDLNQRMTDSNIFVAMAKTGGKNQIWILLTSDPGAGLMTKKLYLSDNEWHSFSLVSDVSDKVEGYVSGVTFADAQHGWIAASYHDSVSVPLYRTTNGGKSWALQRIDIPEGFKYGNVSPPQFDASDSKTGSLAIEFVSDTENRTYTYTTKDAGEHWDNMFHSK</sequence>
<keyword evidence="4" id="KW-1185">Reference proteome</keyword>
<evidence type="ECO:0000313" key="4">
    <source>
        <dbReference type="Proteomes" id="UP000676601"/>
    </source>
</evidence>
<dbReference type="PROSITE" id="PS51257">
    <property type="entry name" value="PROKAR_LIPOPROTEIN"/>
    <property type="match status" value="1"/>
</dbReference>
<dbReference type="Gene3D" id="2.130.10.10">
    <property type="entry name" value="YVTN repeat-like/Quinoprotein amine dehydrogenase"/>
    <property type="match status" value="1"/>
</dbReference>
<dbReference type="InterPro" id="IPR036278">
    <property type="entry name" value="Sialidase_sf"/>
</dbReference>
<organism evidence="3 4">
    <name type="scientific">Paenibacillus cineris</name>
    <dbReference type="NCBI Taxonomy" id="237530"/>
    <lineage>
        <taxon>Bacteria</taxon>
        <taxon>Bacillati</taxon>
        <taxon>Bacillota</taxon>
        <taxon>Bacilli</taxon>
        <taxon>Bacillales</taxon>
        <taxon>Paenibacillaceae</taxon>
        <taxon>Paenibacillus</taxon>
    </lineage>
</organism>
<dbReference type="EMBL" id="BORU01000002">
    <property type="protein sequence ID" value="GIO56386.1"/>
    <property type="molecule type" value="Genomic_DNA"/>
</dbReference>
<feature type="chain" id="PRO_5045237314" evidence="2">
    <location>
        <begin position="24"/>
        <end position="307"/>
    </location>
</feature>
<gene>
    <name evidence="3" type="ORF">J21TS7_47040</name>
</gene>
<feature type="compositionally biased region" description="Low complexity" evidence="1">
    <location>
        <begin position="61"/>
        <end position="70"/>
    </location>
</feature>
<dbReference type="Proteomes" id="UP000676601">
    <property type="component" value="Unassembled WGS sequence"/>
</dbReference>
<keyword evidence="2" id="KW-0732">Signal</keyword>
<dbReference type="InterPro" id="IPR015943">
    <property type="entry name" value="WD40/YVTN_repeat-like_dom_sf"/>
</dbReference>
<evidence type="ECO:0000313" key="3">
    <source>
        <dbReference type="EMBL" id="GIO56386.1"/>
    </source>
</evidence>